<dbReference type="AlphaFoldDB" id="A0A0H2S6H8"/>
<feature type="transmembrane region" description="Helical" evidence="1">
    <location>
        <begin position="113"/>
        <end position="134"/>
    </location>
</feature>
<feature type="domain" description="DUF6533" evidence="2">
    <location>
        <begin position="21"/>
        <end position="66"/>
    </location>
</feature>
<dbReference type="Pfam" id="PF20151">
    <property type="entry name" value="DUF6533"/>
    <property type="match status" value="1"/>
</dbReference>
<keyword evidence="1" id="KW-1133">Transmembrane helix</keyword>
<evidence type="ECO:0000313" key="4">
    <source>
        <dbReference type="Proteomes" id="UP000053477"/>
    </source>
</evidence>
<evidence type="ECO:0000259" key="2">
    <source>
        <dbReference type="Pfam" id="PF20151"/>
    </source>
</evidence>
<protein>
    <recommendedName>
        <fullName evidence="2">DUF6533 domain-containing protein</fullName>
    </recommendedName>
</protein>
<dbReference type="InterPro" id="IPR045340">
    <property type="entry name" value="DUF6533"/>
</dbReference>
<dbReference type="EMBL" id="KQ085886">
    <property type="protein sequence ID" value="KLO19549.1"/>
    <property type="molecule type" value="Genomic_DNA"/>
</dbReference>
<keyword evidence="1" id="KW-0812">Transmembrane</keyword>
<organism evidence="3 4">
    <name type="scientific">Schizopora paradoxa</name>
    <dbReference type="NCBI Taxonomy" id="27342"/>
    <lineage>
        <taxon>Eukaryota</taxon>
        <taxon>Fungi</taxon>
        <taxon>Dikarya</taxon>
        <taxon>Basidiomycota</taxon>
        <taxon>Agaricomycotina</taxon>
        <taxon>Agaricomycetes</taxon>
        <taxon>Hymenochaetales</taxon>
        <taxon>Schizoporaceae</taxon>
        <taxon>Schizopora</taxon>
    </lineage>
</organism>
<sequence length="357" mass="40632">MSSILPPSVIKSVQTGLLNKYFIISAEAVLFYDYFVMLPAEIEHIWMSKWGVGNVLYMLTRYLAFLESSLMVNYKRTPWPLVLRPHTDSISHSDAFNTGFGFSVNSQTICERVYRAGCWVNLAGIIVACNILYLRTAAIWGWSRRAMCCVAITNMIIVPTAIYGIQSYLNSMNYLPSPVPGIFPCNVEFSKSELYLDFIEVLVIESGVLFLTVYKRNTAWPENQTPLLRTLYWDAVLFFGCLCTVSIANLVLFTTPGLNEYYQLLVQFQSAMHSITTSRIILHLRITGSEPASNDGSVLLSKEYMRKNAFRSPSYSADTEDVDSQWDSMELNYRGEPNSLVIREERKSFLVVDPYMI</sequence>
<accession>A0A0H2S6H8</accession>
<keyword evidence="4" id="KW-1185">Reference proteome</keyword>
<reference evidence="3 4" key="1">
    <citation type="submission" date="2015-04" db="EMBL/GenBank/DDBJ databases">
        <title>Complete genome sequence of Schizopora paradoxa KUC8140, a cosmopolitan wood degrader in East Asia.</title>
        <authorList>
            <consortium name="DOE Joint Genome Institute"/>
            <person name="Min B."/>
            <person name="Park H."/>
            <person name="Jang Y."/>
            <person name="Kim J.-J."/>
            <person name="Kim K.H."/>
            <person name="Pangilinan J."/>
            <person name="Lipzen A."/>
            <person name="Riley R."/>
            <person name="Grigoriev I.V."/>
            <person name="Spatafora J.W."/>
            <person name="Choi I.-G."/>
        </authorList>
    </citation>
    <scope>NUCLEOTIDE SEQUENCE [LARGE SCALE GENOMIC DNA]</scope>
    <source>
        <strain evidence="3 4">KUC8140</strain>
    </source>
</reference>
<gene>
    <name evidence="3" type="ORF">SCHPADRAFT_66615</name>
</gene>
<evidence type="ECO:0000313" key="3">
    <source>
        <dbReference type="EMBL" id="KLO19549.1"/>
    </source>
</evidence>
<feature type="transmembrane region" description="Helical" evidence="1">
    <location>
        <begin position="146"/>
        <end position="165"/>
    </location>
</feature>
<dbReference type="InParanoid" id="A0A0H2S6H8"/>
<dbReference type="OrthoDB" id="3350812at2759"/>
<dbReference type="Proteomes" id="UP000053477">
    <property type="component" value="Unassembled WGS sequence"/>
</dbReference>
<proteinExistence type="predicted"/>
<feature type="transmembrane region" description="Helical" evidence="1">
    <location>
        <begin position="235"/>
        <end position="255"/>
    </location>
</feature>
<keyword evidence="1" id="KW-0472">Membrane</keyword>
<evidence type="ECO:0000256" key="1">
    <source>
        <dbReference type="SAM" id="Phobius"/>
    </source>
</evidence>
<name>A0A0H2S6H8_9AGAM</name>